<dbReference type="InterPro" id="IPR037923">
    <property type="entry name" value="HTH-like"/>
</dbReference>
<gene>
    <name evidence="5" type="ORF">IAC80_05535</name>
</gene>
<dbReference type="PANTHER" id="PTHR43280:SF2">
    <property type="entry name" value="HTH-TYPE TRANSCRIPTIONAL REGULATOR EXSA"/>
    <property type="match status" value="1"/>
</dbReference>
<sequence length="269" mass="31068">MGAETEMLQDYLERLSKEEPEVIFCHRMNETDRLWNFDQHSHDCLEAICFLQGELTIRQGTRKMEAAASSVILHPPGTVHQEFPLPGRHREVIALWIKGKKGPAPDRSFQILDREGAIRWLFQQIYQEYGRKTPDSAQLIGCYLPALCLQLGRAWRESGQGDILERITGYLQENLSRPVTLQELARIASVSPSYVERIFRKKAGVTPMGYLRTLRMQEACRLLAQSGLSVEEIGRRVGIFDPSYFWRSFRRETGYSPSAYRRRMSAKEK</sequence>
<dbReference type="SMART" id="SM00342">
    <property type="entry name" value="HTH_ARAC"/>
    <property type="match status" value="1"/>
</dbReference>
<evidence type="ECO:0000313" key="5">
    <source>
        <dbReference type="EMBL" id="HIV23384.1"/>
    </source>
</evidence>
<protein>
    <submittedName>
        <fullName evidence="5">Helix-turn-helix transcriptional regulator</fullName>
    </submittedName>
</protein>
<dbReference type="PANTHER" id="PTHR43280">
    <property type="entry name" value="ARAC-FAMILY TRANSCRIPTIONAL REGULATOR"/>
    <property type="match status" value="1"/>
</dbReference>
<comment type="caution">
    <text evidence="5">The sequence shown here is derived from an EMBL/GenBank/DDBJ whole genome shotgun (WGS) entry which is preliminary data.</text>
</comment>
<dbReference type="Gene3D" id="2.60.120.10">
    <property type="entry name" value="Jelly Rolls"/>
    <property type="match status" value="1"/>
</dbReference>
<reference evidence="5" key="1">
    <citation type="submission" date="2020-10" db="EMBL/GenBank/DDBJ databases">
        <authorList>
            <person name="Gilroy R."/>
        </authorList>
    </citation>
    <scope>NUCLEOTIDE SEQUENCE</scope>
    <source>
        <strain evidence="5">ChiBcec6-7307</strain>
    </source>
</reference>
<proteinExistence type="predicted"/>
<dbReference type="Proteomes" id="UP000886889">
    <property type="component" value="Unassembled WGS sequence"/>
</dbReference>
<evidence type="ECO:0000256" key="1">
    <source>
        <dbReference type="ARBA" id="ARBA00023015"/>
    </source>
</evidence>
<dbReference type="Pfam" id="PF12833">
    <property type="entry name" value="HTH_18"/>
    <property type="match status" value="1"/>
</dbReference>
<accession>A0A9D1NYY2</accession>
<dbReference type="GO" id="GO:0003700">
    <property type="term" value="F:DNA-binding transcription factor activity"/>
    <property type="evidence" value="ECO:0007669"/>
    <property type="project" value="InterPro"/>
</dbReference>
<dbReference type="Gene3D" id="1.10.10.60">
    <property type="entry name" value="Homeodomain-like"/>
    <property type="match status" value="2"/>
</dbReference>
<dbReference type="InterPro" id="IPR018060">
    <property type="entry name" value="HTH_AraC"/>
</dbReference>
<keyword evidence="1" id="KW-0805">Transcription regulation</keyword>
<dbReference type="AlphaFoldDB" id="A0A9D1NYY2"/>
<evidence type="ECO:0000259" key="4">
    <source>
        <dbReference type="PROSITE" id="PS01124"/>
    </source>
</evidence>
<keyword evidence="2" id="KW-0238">DNA-binding</keyword>
<dbReference type="SUPFAM" id="SSF51215">
    <property type="entry name" value="Regulatory protein AraC"/>
    <property type="match status" value="1"/>
</dbReference>
<dbReference type="InterPro" id="IPR009057">
    <property type="entry name" value="Homeodomain-like_sf"/>
</dbReference>
<keyword evidence="3" id="KW-0804">Transcription</keyword>
<name>A0A9D1NYY2_9FIRM</name>
<reference evidence="5" key="2">
    <citation type="journal article" date="2021" name="PeerJ">
        <title>Extensive microbial diversity within the chicken gut microbiome revealed by metagenomics and culture.</title>
        <authorList>
            <person name="Gilroy R."/>
            <person name="Ravi A."/>
            <person name="Getino M."/>
            <person name="Pursley I."/>
            <person name="Horton D.L."/>
            <person name="Alikhan N.F."/>
            <person name="Baker D."/>
            <person name="Gharbi K."/>
            <person name="Hall N."/>
            <person name="Watson M."/>
            <person name="Adriaenssens E.M."/>
            <person name="Foster-Nyarko E."/>
            <person name="Jarju S."/>
            <person name="Secka A."/>
            <person name="Antonio M."/>
            <person name="Oren A."/>
            <person name="Chaudhuri R.R."/>
            <person name="La Ragione R."/>
            <person name="Hildebrand F."/>
            <person name="Pallen M.J."/>
        </authorList>
    </citation>
    <scope>NUCLEOTIDE SEQUENCE</scope>
    <source>
        <strain evidence="5">ChiBcec6-7307</strain>
    </source>
</reference>
<dbReference type="EMBL" id="DVOS01000046">
    <property type="protein sequence ID" value="HIV23384.1"/>
    <property type="molecule type" value="Genomic_DNA"/>
</dbReference>
<evidence type="ECO:0000256" key="3">
    <source>
        <dbReference type="ARBA" id="ARBA00023163"/>
    </source>
</evidence>
<dbReference type="SUPFAM" id="SSF46689">
    <property type="entry name" value="Homeodomain-like"/>
    <property type="match status" value="2"/>
</dbReference>
<evidence type="ECO:0000313" key="6">
    <source>
        <dbReference type="Proteomes" id="UP000886889"/>
    </source>
</evidence>
<feature type="domain" description="HTH araC/xylS-type" evidence="4">
    <location>
        <begin position="165"/>
        <end position="263"/>
    </location>
</feature>
<organism evidence="5 6">
    <name type="scientific">Candidatus Merdiplasma excrementigallinarum</name>
    <dbReference type="NCBI Taxonomy" id="2840864"/>
    <lineage>
        <taxon>Bacteria</taxon>
        <taxon>Bacillati</taxon>
        <taxon>Bacillota</taxon>
        <taxon>Clostridia</taxon>
        <taxon>Lachnospirales</taxon>
        <taxon>Lachnospiraceae</taxon>
        <taxon>Lachnospiraceae incertae sedis</taxon>
        <taxon>Candidatus Merdiplasma</taxon>
    </lineage>
</organism>
<dbReference type="InterPro" id="IPR014710">
    <property type="entry name" value="RmlC-like_jellyroll"/>
</dbReference>
<dbReference type="InterPro" id="IPR018062">
    <property type="entry name" value="HTH_AraC-typ_CS"/>
</dbReference>
<dbReference type="PROSITE" id="PS01124">
    <property type="entry name" value="HTH_ARAC_FAMILY_2"/>
    <property type="match status" value="1"/>
</dbReference>
<evidence type="ECO:0000256" key="2">
    <source>
        <dbReference type="ARBA" id="ARBA00023125"/>
    </source>
</evidence>
<dbReference type="GO" id="GO:0043565">
    <property type="term" value="F:sequence-specific DNA binding"/>
    <property type="evidence" value="ECO:0007669"/>
    <property type="project" value="InterPro"/>
</dbReference>
<dbReference type="PROSITE" id="PS00041">
    <property type="entry name" value="HTH_ARAC_FAMILY_1"/>
    <property type="match status" value="1"/>
</dbReference>